<accession>W4FYK9</accession>
<name>W4FYK9_APHAT</name>
<dbReference type="Pfam" id="PF13855">
    <property type="entry name" value="LRR_8"/>
    <property type="match status" value="1"/>
</dbReference>
<protein>
    <recommendedName>
        <fullName evidence="3">LNR domain-containing protein</fullName>
    </recommendedName>
</protein>
<dbReference type="VEuPathDB" id="FungiDB:H257_12321"/>
<feature type="transmembrane region" description="Helical" evidence="1">
    <location>
        <begin position="135"/>
        <end position="156"/>
    </location>
</feature>
<dbReference type="Gene3D" id="3.30.300.320">
    <property type="match status" value="1"/>
</dbReference>
<proteinExistence type="predicted"/>
<evidence type="ECO:0000313" key="2">
    <source>
        <dbReference type="EMBL" id="ETV72555.1"/>
    </source>
</evidence>
<dbReference type="PROSITE" id="PS51450">
    <property type="entry name" value="LRR"/>
    <property type="match status" value="1"/>
</dbReference>
<keyword evidence="1" id="KW-0472">Membrane</keyword>
<keyword evidence="1" id="KW-0812">Transmembrane</keyword>
<dbReference type="RefSeq" id="XP_009837783.1">
    <property type="nucleotide sequence ID" value="XM_009839481.1"/>
</dbReference>
<feature type="transmembrane region" description="Helical" evidence="1">
    <location>
        <begin position="168"/>
        <end position="188"/>
    </location>
</feature>
<dbReference type="InterPro" id="IPR032675">
    <property type="entry name" value="LRR_dom_sf"/>
</dbReference>
<evidence type="ECO:0000256" key="1">
    <source>
        <dbReference type="SAM" id="Phobius"/>
    </source>
</evidence>
<dbReference type="EMBL" id="KI913153">
    <property type="protein sequence ID" value="ETV72555.1"/>
    <property type="molecule type" value="Genomic_DNA"/>
</dbReference>
<reference evidence="2" key="1">
    <citation type="submission" date="2013-12" db="EMBL/GenBank/DDBJ databases">
        <title>The Genome Sequence of Aphanomyces astaci APO3.</title>
        <authorList>
            <consortium name="The Broad Institute Genomics Platform"/>
            <person name="Russ C."/>
            <person name="Tyler B."/>
            <person name="van West P."/>
            <person name="Dieguez-Uribeondo J."/>
            <person name="Young S.K."/>
            <person name="Zeng Q."/>
            <person name="Gargeya S."/>
            <person name="Fitzgerald M."/>
            <person name="Abouelleil A."/>
            <person name="Alvarado L."/>
            <person name="Chapman S.B."/>
            <person name="Gainer-Dewar J."/>
            <person name="Goldberg J."/>
            <person name="Griggs A."/>
            <person name="Gujja S."/>
            <person name="Hansen M."/>
            <person name="Howarth C."/>
            <person name="Imamovic A."/>
            <person name="Ireland A."/>
            <person name="Larimer J."/>
            <person name="McCowan C."/>
            <person name="Murphy C."/>
            <person name="Pearson M."/>
            <person name="Poon T.W."/>
            <person name="Priest M."/>
            <person name="Roberts A."/>
            <person name="Saif S."/>
            <person name="Shea T."/>
            <person name="Sykes S."/>
            <person name="Wortman J."/>
            <person name="Nusbaum C."/>
            <person name="Birren B."/>
        </authorList>
    </citation>
    <scope>NUCLEOTIDE SEQUENCE [LARGE SCALE GENOMIC DNA]</scope>
    <source>
        <strain evidence="2">APO3</strain>
    </source>
</reference>
<feature type="transmembrane region" description="Helical" evidence="1">
    <location>
        <begin position="63"/>
        <end position="84"/>
    </location>
</feature>
<sequence length="394" mass="43274">MTNCRVVSEAAAVVVPKVIHDKRNLALRVVVGSLHVATTVYLVVWVLLMMFSAGPTIVTAKLYQAKVTATGYTMISLMHVGALVGPKLCHRKPDATSLSMPLQPPPPAVTVRRLGSKTQSRIIVRRLSKSAATDWFDHVFIVFNFIVILCQGRQVYEMLSTMVDPTKVVSYAVIVLLYSVLSPCLIFINNIQTKYTLYSRLETIPHALIYDIPPELSTILIDASPLKTIPDNVFNAWSFVQRLQLLNVSLTTFPNGILSMPHLTELNLRGNNITSMFPESAWPSPLTIAGLAGNGLKSVPWTAAKRGVNIDLSGNPIEDATTLDAAELKLVHRRSVILDDTPYCNVTEDTTCKHICGPDCFAFMVGDYYCDLGCFTPACGFDKGDCDEFGFSLS</sequence>
<keyword evidence="1" id="KW-1133">Transmembrane helix</keyword>
<feature type="transmembrane region" description="Helical" evidence="1">
    <location>
        <begin position="25"/>
        <end position="51"/>
    </location>
</feature>
<dbReference type="AlphaFoldDB" id="W4FYK9"/>
<dbReference type="OrthoDB" id="676979at2759"/>
<dbReference type="Gene3D" id="3.80.10.10">
    <property type="entry name" value="Ribonuclease Inhibitor"/>
    <property type="match status" value="1"/>
</dbReference>
<dbReference type="InterPro" id="IPR001611">
    <property type="entry name" value="Leu-rich_rpt"/>
</dbReference>
<evidence type="ECO:0008006" key="3">
    <source>
        <dbReference type="Google" id="ProtNLM"/>
    </source>
</evidence>
<dbReference type="SUPFAM" id="SSF52058">
    <property type="entry name" value="L domain-like"/>
    <property type="match status" value="1"/>
</dbReference>
<dbReference type="GeneID" id="20814317"/>
<organism evidence="2">
    <name type="scientific">Aphanomyces astaci</name>
    <name type="common">Crayfish plague agent</name>
    <dbReference type="NCBI Taxonomy" id="112090"/>
    <lineage>
        <taxon>Eukaryota</taxon>
        <taxon>Sar</taxon>
        <taxon>Stramenopiles</taxon>
        <taxon>Oomycota</taxon>
        <taxon>Saprolegniomycetes</taxon>
        <taxon>Saprolegniales</taxon>
        <taxon>Verrucalvaceae</taxon>
        <taxon>Aphanomyces</taxon>
    </lineage>
</organism>
<gene>
    <name evidence="2" type="ORF">H257_12321</name>
</gene>